<evidence type="ECO:0000313" key="4">
    <source>
        <dbReference type="Proteomes" id="UP000187013"/>
    </source>
</evidence>
<dbReference type="InterPro" id="IPR036164">
    <property type="entry name" value="bL21-like_sf"/>
</dbReference>
<dbReference type="eggNOG" id="ENOG502S1KI">
    <property type="taxonomic scope" value="Eukaryota"/>
</dbReference>
<dbReference type="Proteomes" id="UP000187013">
    <property type="component" value="Unassembled WGS sequence"/>
</dbReference>
<dbReference type="GO" id="GO:0005762">
    <property type="term" value="C:mitochondrial large ribosomal subunit"/>
    <property type="evidence" value="ECO:0007669"/>
    <property type="project" value="TreeGrafter"/>
</dbReference>
<sequence length="162" mass="18625">MFSRLFPRLSTPLRGSQQSLRSFHYCTPLFQKNTSSVTSTASNTVDITPIKYSNELYAVFRIHNRPYLVTLGDKVVLPFKLKQADVGDILNLNDVTTIGSRNYQLIDNPIDTKLFTLKATVLEKTKRAFQIKEVTKRRNRRVRHAKNKADLTVLRISELKVN</sequence>
<dbReference type="PANTHER" id="PTHR21349:SF0">
    <property type="entry name" value="LARGE RIBOSOMAL SUBUNIT PROTEIN BL21M"/>
    <property type="match status" value="1"/>
</dbReference>
<evidence type="ECO:0000313" key="3">
    <source>
        <dbReference type="EMBL" id="GAV51214.1"/>
    </source>
</evidence>
<comment type="similarity">
    <text evidence="1">Belongs to the bacterial ribosomal protein bL21 family.</text>
</comment>
<dbReference type="OrthoDB" id="5994at2759"/>
<protein>
    <recommendedName>
        <fullName evidence="2">Large ribosomal subunit protein bL21m</fullName>
    </recommendedName>
</protein>
<reference evidence="3 4" key="1">
    <citation type="submission" date="2016-08" db="EMBL/GenBank/DDBJ databases">
        <title>Draft genome sequence of allopolyploid Zygosaccharomyces rouxii.</title>
        <authorList>
            <person name="Watanabe J."/>
            <person name="Uehara K."/>
            <person name="Mogi Y."/>
            <person name="Tsukioka Y."/>
        </authorList>
    </citation>
    <scope>NUCLEOTIDE SEQUENCE [LARGE SCALE GENOMIC DNA]</scope>
    <source>
        <strain evidence="3 4">NBRC 110957</strain>
    </source>
</reference>
<dbReference type="PANTHER" id="PTHR21349">
    <property type="entry name" value="50S RIBOSOMAL PROTEIN L21"/>
    <property type="match status" value="1"/>
</dbReference>
<comment type="caution">
    <text evidence="3">The sequence shown here is derived from an EMBL/GenBank/DDBJ whole genome shotgun (WGS) entry which is preliminary data.</text>
</comment>
<evidence type="ECO:0000256" key="2">
    <source>
        <dbReference type="ARBA" id="ARBA00044129"/>
    </source>
</evidence>
<proteinExistence type="inferred from homology"/>
<dbReference type="EMBL" id="BDGX01000030">
    <property type="protein sequence ID" value="GAV51214.1"/>
    <property type="molecule type" value="Genomic_DNA"/>
</dbReference>
<gene>
    <name evidence="3" type="ORF">ZYGR_0AD03970</name>
</gene>
<accession>A0A1Q3A654</accession>
<dbReference type="AlphaFoldDB" id="A0A1Q3A654"/>
<dbReference type="Pfam" id="PF00829">
    <property type="entry name" value="Ribosomal_L21p"/>
    <property type="match status" value="1"/>
</dbReference>
<dbReference type="GO" id="GO:0003735">
    <property type="term" value="F:structural constituent of ribosome"/>
    <property type="evidence" value="ECO:0007669"/>
    <property type="project" value="TreeGrafter"/>
</dbReference>
<dbReference type="InterPro" id="IPR028909">
    <property type="entry name" value="bL21-like"/>
</dbReference>
<dbReference type="SUPFAM" id="SSF141091">
    <property type="entry name" value="L21p-like"/>
    <property type="match status" value="1"/>
</dbReference>
<name>A0A1Q3A654_ZYGRO</name>
<organism evidence="3 4">
    <name type="scientific">Zygosaccharomyces rouxii</name>
    <dbReference type="NCBI Taxonomy" id="4956"/>
    <lineage>
        <taxon>Eukaryota</taxon>
        <taxon>Fungi</taxon>
        <taxon>Dikarya</taxon>
        <taxon>Ascomycota</taxon>
        <taxon>Saccharomycotina</taxon>
        <taxon>Saccharomycetes</taxon>
        <taxon>Saccharomycetales</taxon>
        <taxon>Saccharomycetaceae</taxon>
        <taxon>Zygosaccharomyces</taxon>
    </lineage>
</organism>
<evidence type="ECO:0000256" key="1">
    <source>
        <dbReference type="ARBA" id="ARBA00008563"/>
    </source>
</evidence>